<dbReference type="GO" id="GO:0016491">
    <property type="term" value="F:oxidoreductase activity"/>
    <property type="evidence" value="ECO:0007669"/>
    <property type="project" value="UniProtKB-KW"/>
</dbReference>
<dbReference type="InterPro" id="IPR023885">
    <property type="entry name" value="4Fe4S-binding_SPASM_dom"/>
</dbReference>
<dbReference type="PANTHER" id="PTHR11228">
    <property type="entry name" value="RADICAL SAM DOMAIN PROTEIN"/>
    <property type="match status" value="1"/>
</dbReference>
<dbReference type="Proteomes" id="UP000094056">
    <property type="component" value="Unassembled WGS sequence"/>
</dbReference>
<evidence type="ECO:0000256" key="7">
    <source>
        <dbReference type="ARBA" id="ARBA00023014"/>
    </source>
</evidence>
<evidence type="ECO:0000256" key="4">
    <source>
        <dbReference type="ARBA" id="ARBA00022723"/>
    </source>
</evidence>
<evidence type="ECO:0000256" key="2">
    <source>
        <dbReference type="ARBA" id="ARBA00022485"/>
    </source>
</evidence>
<keyword evidence="4" id="KW-0479">Metal-binding</keyword>
<keyword evidence="3" id="KW-0949">S-adenosyl-L-methionine</keyword>
<dbReference type="SFLD" id="SFLDG01387">
    <property type="entry name" value="BtrN-like_SPASM_domain_contain"/>
    <property type="match status" value="1"/>
</dbReference>
<keyword evidence="6" id="KW-0408">Iron</keyword>
<gene>
    <name evidence="9" type="primary">moeA_1</name>
    <name evidence="9" type="ORF">SCARUB_00982</name>
</gene>
<dbReference type="GO" id="GO:0051539">
    <property type="term" value="F:4 iron, 4 sulfur cluster binding"/>
    <property type="evidence" value="ECO:0007669"/>
    <property type="project" value="UniProtKB-KW"/>
</dbReference>
<dbReference type="InterPro" id="IPR058240">
    <property type="entry name" value="rSAM_sf"/>
</dbReference>
<protein>
    <submittedName>
        <fullName evidence="9">Molybdenum cofactor biosynthesis protein A</fullName>
    </submittedName>
</protein>
<dbReference type="PROSITE" id="PS51918">
    <property type="entry name" value="RADICAL_SAM"/>
    <property type="match status" value="1"/>
</dbReference>
<dbReference type="EMBL" id="MAYW01000017">
    <property type="protein sequence ID" value="ODS33911.1"/>
    <property type="molecule type" value="Genomic_DNA"/>
</dbReference>
<dbReference type="InterPro" id="IPR000385">
    <property type="entry name" value="MoaA_NifB_PqqE_Fe-S-bd_CS"/>
</dbReference>
<proteinExistence type="predicted"/>
<dbReference type="AlphaFoldDB" id="A0A1E3XE40"/>
<dbReference type="PANTHER" id="PTHR11228:SF7">
    <property type="entry name" value="PQQA PEPTIDE CYCLASE"/>
    <property type="match status" value="1"/>
</dbReference>
<dbReference type="SUPFAM" id="SSF102114">
    <property type="entry name" value="Radical SAM enzymes"/>
    <property type="match status" value="1"/>
</dbReference>
<name>A0A1E3XE40_9BACT</name>
<dbReference type="Pfam" id="PF04055">
    <property type="entry name" value="Radical_SAM"/>
    <property type="match status" value="1"/>
</dbReference>
<feature type="domain" description="Radical SAM core" evidence="8">
    <location>
        <begin position="18"/>
        <end position="235"/>
    </location>
</feature>
<dbReference type="Gene3D" id="3.20.20.70">
    <property type="entry name" value="Aldolase class I"/>
    <property type="match status" value="1"/>
</dbReference>
<evidence type="ECO:0000259" key="8">
    <source>
        <dbReference type="PROSITE" id="PS51918"/>
    </source>
</evidence>
<evidence type="ECO:0000256" key="3">
    <source>
        <dbReference type="ARBA" id="ARBA00022691"/>
    </source>
</evidence>
<dbReference type="CDD" id="cd21109">
    <property type="entry name" value="SPASM"/>
    <property type="match status" value="1"/>
</dbReference>
<dbReference type="CDD" id="cd01335">
    <property type="entry name" value="Radical_SAM"/>
    <property type="match status" value="1"/>
</dbReference>
<keyword evidence="2" id="KW-0004">4Fe-4S</keyword>
<comment type="cofactor">
    <cofactor evidence="1">
        <name>[4Fe-4S] cluster</name>
        <dbReference type="ChEBI" id="CHEBI:49883"/>
    </cofactor>
</comment>
<dbReference type="SFLD" id="SFLDS00029">
    <property type="entry name" value="Radical_SAM"/>
    <property type="match status" value="1"/>
</dbReference>
<evidence type="ECO:0000313" key="10">
    <source>
        <dbReference type="Proteomes" id="UP000094056"/>
    </source>
</evidence>
<reference evidence="9 10" key="1">
    <citation type="submission" date="2016-07" db="EMBL/GenBank/DDBJ databases">
        <title>Draft genome of Scalindua rubra, obtained from a brine-seawater interface in the Red Sea, sheds light on salt adaptation in anammox bacteria.</title>
        <authorList>
            <person name="Speth D.R."/>
            <person name="Lagkouvardos I."/>
            <person name="Wang Y."/>
            <person name="Qian P.-Y."/>
            <person name="Dutilh B.E."/>
            <person name="Jetten M.S."/>
        </authorList>
    </citation>
    <scope>NUCLEOTIDE SEQUENCE [LARGE SCALE GENOMIC DNA]</scope>
    <source>
        <strain evidence="9">BSI-1</strain>
    </source>
</reference>
<dbReference type="GO" id="GO:0046872">
    <property type="term" value="F:metal ion binding"/>
    <property type="evidence" value="ECO:0007669"/>
    <property type="project" value="UniProtKB-KW"/>
</dbReference>
<dbReference type="PROSITE" id="PS01305">
    <property type="entry name" value="MOAA_NIFB_PQQE"/>
    <property type="match status" value="1"/>
</dbReference>
<dbReference type="SFLD" id="SFLDG01067">
    <property type="entry name" value="SPASM/twitch_domain_containing"/>
    <property type="match status" value="1"/>
</dbReference>
<dbReference type="InterPro" id="IPR034391">
    <property type="entry name" value="AdoMet-like_SPASM_containing"/>
</dbReference>
<accession>A0A1E3XE40</accession>
<sequence>MLNKEPSPLRILKKVFHTPTKLPYYIQLAITDVCNLDCGMCPRHHVDTENTHIDFEVFKKIIDRLDNAEEISLVGLGEPFVYPKIFEAIQYCKSKGLLVKITTNGLLLNTEGKLRKLISSGLDTITFSVEGIDDGEIDGKVHKNYQVFEYVENLIRLKKELSTSIPKIVLQAVLIKNKEKDVYDIIEWGAKKGVDRINVIRMTKYFETGLERPNMKEEKEIFKEFARLRKKYNIRIDCMQDQFYDGLKSIVYKHTKNFLRIDSCCTRLMDYPYITQKGDMIPCCVLPDYKFGNILETNIKDVWQGDRFTNFRKNHSKLETCSKCDNLRIKQYV</sequence>
<dbReference type="Pfam" id="PF13186">
    <property type="entry name" value="SPASM"/>
    <property type="match status" value="1"/>
</dbReference>
<dbReference type="InterPro" id="IPR013785">
    <property type="entry name" value="Aldolase_TIM"/>
</dbReference>
<dbReference type="InterPro" id="IPR007197">
    <property type="entry name" value="rSAM"/>
</dbReference>
<comment type="caution">
    <text evidence="9">The sequence shown here is derived from an EMBL/GenBank/DDBJ whole genome shotgun (WGS) entry which is preliminary data.</text>
</comment>
<evidence type="ECO:0000256" key="6">
    <source>
        <dbReference type="ARBA" id="ARBA00023004"/>
    </source>
</evidence>
<keyword evidence="7" id="KW-0411">Iron-sulfur</keyword>
<keyword evidence="5" id="KW-0560">Oxidoreductase</keyword>
<dbReference type="InterPro" id="IPR050377">
    <property type="entry name" value="Radical_SAM_PqqE_MftC-like"/>
</dbReference>
<organism evidence="9 10">
    <name type="scientific">Candidatus Scalindua rubra</name>
    <dbReference type="NCBI Taxonomy" id="1872076"/>
    <lineage>
        <taxon>Bacteria</taxon>
        <taxon>Pseudomonadati</taxon>
        <taxon>Planctomycetota</taxon>
        <taxon>Candidatus Brocadiia</taxon>
        <taxon>Candidatus Brocadiales</taxon>
        <taxon>Candidatus Scalinduaceae</taxon>
        <taxon>Candidatus Scalindua</taxon>
    </lineage>
</organism>
<evidence type="ECO:0000256" key="1">
    <source>
        <dbReference type="ARBA" id="ARBA00001966"/>
    </source>
</evidence>
<evidence type="ECO:0000313" key="9">
    <source>
        <dbReference type="EMBL" id="ODS33911.1"/>
    </source>
</evidence>
<evidence type="ECO:0000256" key="5">
    <source>
        <dbReference type="ARBA" id="ARBA00023002"/>
    </source>
</evidence>